<sequence>MRTKHLIPHHAEGLTYAARDYAAREDYGGGDPGGGGGGGIDPLEGFPDAVLGLIVSKLPFRSAVAASAISRQWRGAAAAAPALDIDFAAAFPAGPRRRAAFAAATTAALVPRSAPPGPCPRPHPLRSLRLALEGLFDQAFAASAADHLASWLAAAAARGVERLELRLPRSRLAVLPPSLLACTSLTSLTLRLDHYALPLPSLTPFTRLSRLHIASVSLTGDDDFFGDLFSHCTELRHLILEQCRIGALRLDGPSRLCSLAITDCTWTQESSLAVFEMPELRTLRYSGAMATRHIIDRDISLNEVLLAVEKPQPSEGKRRRCSDGECHGVLRSKGVMVKHLKGIRMQYIDESKSGFELVKLLLRNAPALEMMNIVPSMDGLEQAKFRRRVLKLRKSSQNASIQFCTAG</sequence>
<organism evidence="2 3">
    <name type="scientific">Dichanthelium oligosanthes</name>
    <dbReference type="NCBI Taxonomy" id="888268"/>
    <lineage>
        <taxon>Eukaryota</taxon>
        <taxon>Viridiplantae</taxon>
        <taxon>Streptophyta</taxon>
        <taxon>Embryophyta</taxon>
        <taxon>Tracheophyta</taxon>
        <taxon>Spermatophyta</taxon>
        <taxon>Magnoliopsida</taxon>
        <taxon>Liliopsida</taxon>
        <taxon>Poales</taxon>
        <taxon>Poaceae</taxon>
        <taxon>PACMAD clade</taxon>
        <taxon>Panicoideae</taxon>
        <taxon>Panicodae</taxon>
        <taxon>Paniceae</taxon>
        <taxon>Dichantheliinae</taxon>
        <taxon>Dichanthelium</taxon>
    </lineage>
</organism>
<dbReference type="InterPro" id="IPR055411">
    <property type="entry name" value="LRR_FXL15/At3g58940/PEG3-like"/>
</dbReference>
<name>A0A1E5VRM0_9POAL</name>
<dbReference type="InterPro" id="IPR036047">
    <property type="entry name" value="F-box-like_dom_sf"/>
</dbReference>
<keyword evidence="3" id="KW-1185">Reference proteome</keyword>
<dbReference type="InterPro" id="IPR032675">
    <property type="entry name" value="LRR_dom_sf"/>
</dbReference>
<gene>
    <name evidence="2" type="ORF">BAE44_0011216</name>
</gene>
<reference evidence="2 3" key="1">
    <citation type="submission" date="2016-09" db="EMBL/GenBank/DDBJ databases">
        <title>The draft genome of Dichanthelium oligosanthes: A C3 panicoid grass species.</title>
        <authorList>
            <person name="Studer A.J."/>
            <person name="Schnable J.C."/>
            <person name="Brutnell T.P."/>
        </authorList>
    </citation>
    <scope>NUCLEOTIDE SEQUENCE [LARGE SCALE GENOMIC DNA]</scope>
    <source>
        <strain evidence="3">cv. Kellogg 1175</strain>
        <tissue evidence="2">Leaf</tissue>
    </source>
</reference>
<evidence type="ECO:0000313" key="2">
    <source>
        <dbReference type="EMBL" id="OEL27765.1"/>
    </source>
</evidence>
<dbReference type="SUPFAM" id="SSF52058">
    <property type="entry name" value="L domain-like"/>
    <property type="match status" value="1"/>
</dbReference>
<proteinExistence type="predicted"/>
<dbReference type="PANTHER" id="PTHR34145">
    <property type="entry name" value="OS02G0105600 PROTEIN"/>
    <property type="match status" value="1"/>
</dbReference>
<dbReference type="SUPFAM" id="SSF81383">
    <property type="entry name" value="F-box domain"/>
    <property type="match status" value="1"/>
</dbReference>
<accession>A0A1E5VRM0</accession>
<feature type="domain" description="F-box/LRR-repeat protein 15/At3g58940/PEG3-like LRR" evidence="1">
    <location>
        <begin position="148"/>
        <end position="290"/>
    </location>
</feature>
<dbReference type="AlphaFoldDB" id="A0A1E5VRM0"/>
<dbReference type="InterPro" id="IPR053772">
    <property type="entry name" value="At1g61320/At1g61330-like"/>
</dbReference>
<protein>
    <recommendedName>
        <fullName evidence="1">F-box/LRR-repeat protein 15/At3g58940/PEG3-like LRR domain-containing protein</fullName>
    </recommendedName>
</protein>
<evidence type="ECO:0000259" key="1">
    <source>
        <dbReference type="Pfam" id="PF24758"/>
    </source>
</evidence>
<comment type="caution">
    <text evidence="2">The sequence shown here is derived from an EMBL/GenBank/DDBJ whole genome shotgun (WGS) entry which is preliminary data.</text>
</comment>
<dbReference type="Proteomes" id="UP000095767">
    <property type="component" value="Unassembled WGS sequence"/>
</dbReference>
<dbReference type="Pfam" id="PF24758">
    <property type="entry name" value="LRR_At5g56370"/>
    <property type="match status" value="1"/>
</dbReference>
<evidence type="ECO:0000313" key="3">
    <source>
        <dbReference type="Proteomes" id="UP000095767"/>
    </source>
</evidence>
<dbReference type="EMBL" id="LWDX02031702">
    <property type="protein sequence ID" value="OEL27765.1"/>
    <property type="molecule type" value="Genomic_DNA"/>
</dbReference>
<dbReference type="Gene3D" id="3.80.10.10">
    <property type="entry name" value="Ribonuclease Inhibitor"/>
    <property type="match status" value="1"/>
</dbReference>
<dbReference type="OrthoDB" id="612216at2759"/>